<feature type="transmembrane region" description="Helical" evidence="1">
    <location>
        <begin position="36"/>
        <end position="55"/>
    </location>
</feature>
<comment type="caution">
    <text evidence="2">The sequence shown here is derived from an EMBL/GenBank/DDBJ whole genome shotgun (WGS) entry which is preliminary data.</text>
</comment>
<accession>A0A1G2I764</accession>
<evidence type="ECO:0000313" key="2">
    <source>
        <dbReference type="EMBL" id="OGZ70361.1"/>
    </source>
</evidence>
<feature type="transmembrane region" description="Helical" evidence="1">
    <location>
        <begin position="62"/>
        <end position="83"/>
    </location>
</feature>
<dbReference type="Proteomes" id="UP000179214">
    <property type="component" value="Unassembled WGS sequence"/>
</dbReference>
<keyword evidence="1" id="KW-0472">Membrane</keyword>
<sequence length="127" mass="13893">MKSVLLGLLVTVIVLPLGFLMVITITGLSLDDPSMVLVVVLPLALFALIVTGLIQKWGRIRLLLSILIGPLLLLMIRLTFFLVDNGLDPMTNPSRLPLAIALNCVGITLSFLVVSCLYVWLLKKLSR</sequence>
<protein>
    <submittedName>
        <fullName evidence="2">Uncharacterized protein</fullName>
    </submittedName>
</protein>
<name>A0A1G2I764_9BACT</name>
<proteinExistence type="predicted"/>
<keyword evidence="1" id="KW-0812">Transmembrane</keyword>
<feature type="transmembrane region" description="Helical" evidence="1">
    <location>
        <begin position="98"/>
        <end position="121"/>
    </location>
</feature>
<evidence type="ECO:0000313" key="3">
    <source>
        <dbReference type="Proteomes" id="UP000179214"/>
    </source>
</evidence>
<evidence type="ECO:0000256" key="1">
    <source>
        <dbReference type="SAM" id="Phobius"/>
    </source>
</evidence>
<dbReference type="EMBL" id="MHOV01000011">
    <property type="protein sequence ID" value="OGZ70361.1"/>
    <property type="molecule type" value="Genomic_DNA"/>
</dbReference>
<reference evidence="2 3" key="1">
    <citation type="journal article" date="2016" name="Nat. Commun.">
        <title>Thousands of microbial genomes shed light on interconnected biogeochemical processes in an aquifer system.</title>
        <authorList>
            <person name="Anantharaman K."/>
            <person name="Brown C.T."/>
            <person name="Hug L.A."/>
            <person name="Sharon I."/>
            <person name="Castelle C.J."/>
            <person name="Probst A.J."/>
            <person name="Thomas B.C."/>
            <person name="Singh A."/>
            <person name="Wilkins M.J."/>
            <person name="Karaoz U."/>
            <person name="Brodie E.L."/>
            <person name="Williams K.H."/>
            <person name="Hubbard S.S."/>
            <person name="Banfield J.F."/>
        </authorList>
    </citation>
    <scope>NUCLEOTIDE SEQUENCE [LARGE SCALE GENOMIC DNA]</scope>
</reference>
<keyword evidence="1" id="KW-1133">Transmembrane helix</keyword>
<organism evidence="2 3">
    <name type="scientific">Candidatus Staskawiczbacteria bacterium RIFCSPHIGHO2_12_FULL_38_11</name>
    <dbReference type="NCBI Taxonomy" id="1802209"/>
    <lineage>
        <taxon>Bacteria</taxon>
        <taxon>Candidatus Staskawicziibacteriota</taxon>
    </lineage>
</organism>
<dbReference type="AlphaFoldDB" id="A0A1G2I764"/>
<gene>
    <name evidence="2" type="ORF">A3F47_01085</name>
</gene>